<dbReference type="PROSITE" id="PS00409">
    <property type="entry name" value="PROKAR_NTER_METHYL"/>
    <property type="match status" value="1"/>
</dbReference>
<dbReference type="AlphaFoldDB" id="A0AAW9F2Z2"/>
<gene>
    <name evidence="4" type="ORF">SJS77_19430</name>
</gene>
<evidence type="ECO:0000313" key="5">
    <source>
        <dbReference type="Proteomes" id="UP001277183"/>
    </source>
</evidence>
<name>A0AAW9F2Z2_AERCA</name>
<dbReference type="EMBL" id="JAWZVU010000151">
    <property type="protein sequence ID" value="MDX7722592.1"/>
    <property type="molecule type" value="Genomic_DNA"/>
</dbReference>
<dbReference type="Proteomes" id="UP001277183">
    <property type="component" value="Unassembled WGS sequence"/>
</dbReference>
<dbReference type="RefSeq" id="WP_270825191.1">
    <property type="nucleotide sequence ID" value="NZ_BPNC01000007.1"/>
</dbReference>
<feature type="transmembrane region" description="Helical" evidence="3">
    <location>
        <begin position="56"/>
        <end position="80"/>
    </location>
</feature>
<dbReference type="InterPro" id="IPR045584">
    <property type="entry name" value="Pilin-like"/>
</dbReference>
<reference evidence="4" key="1">
    <citation type="submission" date="2023-11" db="EMBL/GenBank/DDBJ databases">
        <title>WGS of Aeromonas in Northern Israel.</title>
        <authorList>
            <person name="Hershko Y."/>
        </authorList>
    </citation>
    <scope>NUCLEOTIDE SEQUENCE</scope>
    <source>
        <strain evidence="4">77416</strain>
    </source>
</reference>
<evidence type="ECO:0000313" key="4">
    <source>
        <dbReference type="EMBL" id="MDX7722592.1"/>
    </source>
</evidence>
<organism evidence="4 5">
    <name type="scientific">Aeromonas caviae</name>
    <name type="common">Aeromonas punctata</name>
    <dbReference type="NCBI Taxonomy" id="648"/>
    <lineage>
        <taxon>Bacteria</taxon>
        <taxon>Pseudomonadati</taxon>
        <taxon>Pseudomonadota</taxon>
        <taxon>Gammaproteobacteria</taxon>
        <taxon>Aeromonadales</taxon>
        <taxon>Aeromonadaceae</taxon>
        <taxon>Aeromonas</taxon>
    </lineage>
</organism>
<dbReference type="GO" id="GO:0044096">
    <property type="term" value="C:type IV pilus"/>
    <property type="evidence" value="ECO:0007669"/>
    <property type="project" value="TreeGrafter"/>
</dbReference>
<dbReference type="InterPro" id="IPR012902">
    <property type="entry name" value="N_methyl_site"/>
</dbReference>
<evidence type="ECO:0000256" key="3">
    <source>
        <dbReference type="SAM" id="Phobius"/>
    </source>
</evidence>
<keyword evidence="3" id="KW-0472">Membrane</keyword>
<protein>
    <submittedName>
        <fullName evidence="4">Prepilin-type N-terminal cleavage/methylation domain-containing protein</fullName>
    </submittedName>
</protein>
<comment type="caution">
    <text evidence="4">The sequence shown here is derived from an EMBL/GenBank/DDBJ whole genome shotgun (WGS) entry which is preliminary data.</text>
</comment>
<dbReference type="NCBIfam" id="TIGR02532">
    <property type="entry name" value="IV_pilin_GFxxxE"/>
    <property type="match status" value="1"/>
</dbReference>
<keyword evidence="3" id="KW-1133">Transmembrane helix</keyword>
<proteinExistence type="inferred from homology"/>
<keyword evidence="3" id="KW-0812">Transmembrane</keyword>
<dbReference type="Pfam" id="PF07963">
    <property type="entry name" value="N_methyl"/>
    <property type="match status" value="1"/>
</dbReference>
<sequence>MIFLPISLNDTKVADKRPASVANPKRSDKIPTWMHSTCAYQEPWKKRIFDIKRQSGFTLIELMIVVAIVAILAAIALPAYQNYTNKARFTQAISSAGGIKTEAEVCFQTTGAFGCPALLASAAAPTGVALTITGASSSATSLTIQSSMTNPSGAYQLVAATSGGAVTWTATCSPTTLCN</sequence>
<dbReference type="Gene3D" id="3.30.700.10">
    <property type="entry name" value="Glycoprotein, Type 4 Pilin"/>
    <property type="match status" value="1"/>
</dbReference>
<keyword evidence="2" id="KW-0488">Methylation</keyword>
<evidence type="ECO:0000256" key="2">
    <source>
        <dbReference type="ARBA" id="ARBA00022481"/>
    </source>
</evidence>
<dbReference type="SUPFAM" id="SSF54523">
    <property type="entry name" value="Pili subunits"/>
    <property type="match status" value="1"/>
</dbReference>
<comment type="similarity">
    <text evidence="1">Belongs to the N-Me-Phe pilin family.</text>
</comment>
<dbReference type="PANTHER" id="PTHR30093:SF34">
    <property type="entry name" value="PREPILIN PEPTIDASE-DEPENDENT PROTEIN D"/>
    <property type="match status" value="1"/>
</dbReference>
<dbReference type="GO" id="GO:0043107">
    <property type="term" value="P:type IV pilus-dependent motility"/>
    <property type="evidence" value="ECO:0007669"/>
    <property type="project" value="TreeGrafter"/>
</dbReference>
<dbReference type="PANTHER" id="PTHR30093">
    <property type="entry name" value="GENERAL SECRETION PATHWAY PROTEIN G"/>
    <property type="match status" value="1"/>
</dbReference>
<accession>A0AAW9F2Z2</accession>
<evidence type="ECO:0000256" key="1">
    <source>
        <dbReference type="ARBA" id="ARBA00005233"/>
    </source>
</evidence>